<dbReference type="GO" id="GO:0016788">
    <property type="term" value="F:hydrolase activity, acting on ester bonds"/>
    <property type="evidence" value="ECO:0007669"/>
    <property type="project" value="UniProtKB-ARBA"/>
</dbReference>
<proteinExistence type="predicted"/>
<dbReference type="Gene3D" id="3.40.50.1110">
    <property type="entry name" value="SGNH hydrolase"/>
    <property type="match status" value="1"/>
</dbReference>
<protein>
    <recommendedName>
        <fullName evidence="3">SGNH hydrolase-type esterase domain-containing protein</fullName>
    </recommendedName>
</protein>
<dbReference type="InterPro" id="IPR036514">
    <property type="entry name" value="SGNH_hydro_sf"/>
</dbReference>
<dbReference type="EMBL" id="CP045997">
    <property type="protein sequence ID" value="QHV98425.1"/>
    <property type="molecule type" value="Genomic_DNA"/>
</dbReference>
<accession>A0A6P1W058</accession>
<name>A0A6P1W058_9BACT</name>
<dbReference type="Proteomes" id="UP000464577">
    <property type="component" value="Chromosome"/>
</dbReference>
<dbReference type="SUPFAM" id="SSF52266">
    <property type="entry name" value="SGNH hydrolase"/>
    <property type="match status" value="1"/>
</dbReference>
<dbReference type="RefSeq" id="WP_162388837.1">
    <property type="nucleotide sequence ID" value="NZ_CP045997.1"/>
</dbReference>
<evidence type="ECO:0000313" key="1">
    <source>
        <dbReference type="EMBL" id="QHV98425.1"/>
    </source>
</evidence>
<organism evidence="1 2">
    <name type="scientific">Spirosoma endbachense</name>
    <dbReference type="NCBI Taxonomy" id="2666025"/>
    <lineage>
        <taxon>Bacteria</taxon>
        <taxon>Pseudomonadati</taxon>
        <taxon>Bacteroidota</taxon>
        <taxon>Cytophagia</taxon>
        <taxon>Cytophagales</taxon>
        <taxon>Cytophagaceae</taxon>
        <taxon>Spirosoma</taxon>
    </lineage>
</organism>
<dbReference type="AlphaFoldDB" id="A0A6P1W058"/>
<keyword evidence="2" id="KW-1185">Reference proteome</keyword>
<gene>
    <name evidence="1" type="ORF">GJR95_27020</name>
</gene>
<dbReference type="KEGG" id="senf:GJR95_27020"/>
<sequence length="375" mass="42184">MLLETIGHTVLGLQLVKSSPFVFRRFYVSPGVTAIRPFPAGDLNPIAGRSHLPKGKDRFVNCEGDSIRRSYNSVGAMDRERSLTNLNPHRKRVAIVGDSFMEGYLVNEPYRFSSILERETGAEHLNFAVNGSNPVHYFLMYKGIVKQFDHDIVLVGFLPANDFEILDERQDYMRVDWPSYVPYWHGKAPNYTLNYSLANTSQALSSGHQTNSKVLKVVDSLYSALSFGDKLKADLLAHSSLFRLLGEANAKSFQSGKMTRYQSFNEEQWQYVRQSLTQLIKEAKGKQVLILSLPTLADLSALKQGAENRIDPILSDFCRRNGATFISLAPAFLSYKGTLASLYISCDGHWSKQGEAFAADFVLHHPAYRNLLNMP</sequence>
<evidence type="ECO:0008006" key="3">
    <source>
        <dbReference type="Google" id="ProtNLM"/>
    </source>
</evidence>
<reference evidence="1 2" key="1">
    <citation type="submission" date="2019-11" db="EMBL/GenBank/DDBJ databases">
        <title>Spirosoma endbachense sp. nov., isolated from a natural salt meadow.</title>
        <authorList>
            <person name="Rojas J."/>
            <person name="Ambika Manirajan B."/>
            <person name="Ratering S."/>
            <person name="Suarez C."/>
            <person name="Geissler-Plaum R."/>
            <person name="Schnell S."/>
        </authorList>
    </citation>
    <scope>NUCLEOTIDE SEQUENCE [LARGE SCALE GENOMIC DNA]</scope>
    <source>
        <strain evidence="1 2">I-24</strain>
    </source>
</reference>
<evidence type="ECO:0000313" key="2">
    <source>
        <dbReference type="Proteomes" id="UP000464577"/>
    </source>
</evidence>